<name>A0A7K3PGI3_9ACTN</name>
<dbReference type="Proteomes" id="UP000470446">
    <property type="component" value="Unassembled WGS sequence"/>
</dbReference>
<organism evidence="2 3">
    <name type="scientific">Streptomyces coelicoflavus</name>
    <dbReference type="NCBI Taxonomy" id="285562"/>
    <lineage>
        <taxon>Bacteria</taxon>
        <taxon>Bacillati</taxon>
        <taxon>Actinomycetota</taxon>
        <taxon>Actinomycetes</taxon>
        <taxon>Kitasatosporales</taxon>
        <taxon>Streptomycetaceae</taxon>
        <taxon>Streptomyces</taxon>
    </lineage>
</organism>
<proteinExistence type="predicted"/>
<dbReference type="EMBL" id="JAAGMA010000166">
    <property type="protein sequence ID" value="NEB08451.1"/>
    <property type="molecule type" value="Genomic_DNA"/>
</dbReference>
<reference evidence="2 3" key="1">
    <citation type="submission" date="2020-01" db="EMBL/GenBank/DDBJ databases">
        <title>Insect and environment-associated Actinomycetes.</title>
        <authorList>
            <person name="Currrie C."/>
            <person name="Chevrette M."/>
            <person name="Carlson C."/>
            <person name="Stubbendieck R."/>
            <person name="Wendt-Pienkowski E."/>
        </authorList>
    </citation>
    <scope>NUCLEOTIDE SEQUENCE [LARGE SCALE GENOMIC DNA]</scope>
    <source>
        <strain evidence="2 3">SID14163</strain>
    </source>
</reference>
<dbReference type="RefSeq" id="WP_164244300.1">
    <property type="nucleotide sequence ID" value="NZ_JAAGMA010000166.1"/>
</dbReference>
<evidence type="ECO:0000256" key="1">
    <source>
        <dbReference type="SAM" id="MobiDB-lite"/>
    </source>
</evidence>
<dbReference type="AlphaFoldDB" id="A0A7K3PGI3"/>
<gene>
    <name evidence="2" type="ORF">G3I32_06120</name>
</gene>
<evidence type="ECO:0000313" key="2">
    <source>
        <dbReference type="EMBL" id="NEB08451.1"/>
    </source>
</evidence>
<feature type="region of interest" description="Disordered" evidence="1">
    <location>
        <begin position="20"/>
        <end position="48"/>
    </location>
</feature>
<comment type="caution">
    <text evidence="2">The sequence shown here is derived from an EMBL/GenBank/DDBJ whole genome shotgun (WGS) entry which is preliminary data.</text>
</comment>
<protein>
    <submittedName>
        <fullName evidence="2">Uncharacterized protein</fullName>
    </submittedName>
</protein>
<accession>A0A7K3PGI3</accession>
<evidence type="ECO:0000313" key="3">
    <source>
        <dbReference type="Proteomes" id="UP000470446"/>
    </source>
</evidence>
<sequence>MTEPIGRLVTWVSLLLSPRGAHRRTRPQPAAHPAPPHPAVTRSVPLPSHRSPYGLPTVLDGTETAAVRPYLLMHALYELQAAA</sequence>